<accession>A0A8T3A2W3</accession>
<evidence type="ECO:0000259" key="2">
    <source>
        <dbReference type="Pfam" id="PF04937"/>
    </source>
</evidence>
<dbReference type="AlphaFoldDB" id="A0A8T3A2W3"/>
<dbReference type="PANTHER" id="PTHR46238">
    <property type="entry name" value="REVERSE TRANSCRIPTASE DOMAIN-CONTAINING PROTEIN"/>
    <property type="match status" value="1"/>
</dbReference>
<dbReference type="EMBL" id="JAGYWB010000019">
    <property type="protein sequence ID" value="KAI0488944.1"/>
    <property type="molecule type" value="Genomic_DNA"/>
</dbReference>
<dbReference type="PANTHER" id="PTHR46238:SF8">
    <property type="entry name" value="ENDONUCLEASE_EXONUCLEASE_PHOSPHATASE DOMAIN-CONTAINING PROTEIN"/>
    <property type="match status" value="1"/>
</dbReference>
<evidence type="ECO:0000313" key="3">
    <source>
        <dbReference type="EMBL" id="KAI0488944.1"/>
    </source>
</evidence>
<dbReference type="Proteomes" id="UP000829196">
    <property type="component" value="Unassembled WGS sequence"/>
</dbReference>
<dbReference type="InterPro" id="IPR007021">
    <property type="entry name" value="DUF659"/>
</dbReference>
<name>A0A8T3A2W3_DENNO</name>
<dbReference type="Pfam" id="PF04937">
    <property type="entry name" value="DUF659"/>
    <property type="match status" value="1"/>
</dbReference>
<evidence type="ECO:0000313" key="4">
    <source>
        <dbReference type="Proteomes" id="UP000829196"/>
    </source>
</evidence>
<keyword evidence="4" id="KW-1185">Reference proteome</keyword>
<feature type="region of interest" description="Disordered" evidence="1">
    <location>
        <begin position="517"/>
        <end position="552"/>
    </location>
</feature>
<protein>
    <recommendedName>
        <fullName evidence="2">DUF659 domain-containing protein</fullName>
    </recommendedName>
</protein>
<proteinExistence type="predicted"/>
<gene>
    <name evidence="3" type="ORF">KFK09_028783</name>
</gene>
<evidence type="ECO:0000256" key="1">
    <source>
        <dbReference type="SAM" id="MobiDB-lite"/>
    </source>
</evidence>
<feature type="domain" description="DUF659" evidence="2">
    <location>
        <begin position="125"/>
        <end position="166"/>
    </location>
</feature>
<reference evidence="3" key="1">
    <citation type="journal article" date="2022" name="Front. Genet.">
        <title>Chromosome-Scale Assembly of the Dendrobium nobile Genome Provides Insights Into the Molecular Mechanism of the Biosynthesis of the Medicinal Active Ingredient of Dendrobium.</title>
        <authorList>
            <person name="Xu Q."/>
            <person name="Niu S.-C."/>
            <person name="Li K.-L."/>
            <person name="Zheng P.-J."/>
            <person name="Zhang X.-J."/>
            <person name="Jia Y."/>
            <person name="Liu Y."/>
            <person name="Niu Y.-X."/>
            <person name="Yu L.-H."/>
            <person name="Chen D.-F."/>
            <person name="Zhang G.-Q."/>
        </authorList>
    </citation>
    <scope>NUCLEOTIDE SEQUENCE</scope>
    <source>
        <tissue evidence="3">Leaf</tissue>
    </source>
</reference>
<feature type="compositionally biased region" description="Basic and acidic residues" evidence="1">
    <location>
        <begin position="533"/>
        <end position="552"/>
    </location>
</feature>
<comment type="caution">
    <text evidence="3">The sequence shown here is derived from an EMBL/GenBank/DDBJ whole genome shotgun (WGS) entry which is preliminary data.</text>
</comment>
<sequence>MTNPEVDYGFAYDDQGNVNILHSLFFDYNPEVDNSIEEYEDRILFTLSEANDQQLAGTQWQVVRSHEEPCFAFCLSLVNKAVDAIAVIGHGYKLPSYHNMRVNLLRDCKEKCRLLVDSYRQIWKVTDITKDATTLCSLFAEVVEWVGPESVVQIVTDNAANYKKAGILQGLVELIGNKDICSKPTIAMNEVRLFRDGLESFGKPIALTMAKEMQLSDGEIDGDIISGIQVGWLKWRNAPSLLCDRKVPLKLKGKFYKMVVRPAMLYDAECWPLKEKHNTKLSVAEMRMLRWMSGFTLRDRIQNEHIREKYYEGCDIPWNSNKKEPDDEPCKKRSRTSNIRKLTLPKRNRDNTVKSWQQLPRGKARISLSSRKTFTHCQVSTRRRTSTGYRTLVGHLSENGFLFIVGLLPDAVLLTFIVRHNPFNLCRQPTTVLLTYVAHRLQSFRPPSPTYYSPSDLRRQLTTVLLTSVAHRLQSFQQSECVNSDSLYSQHIGSHGDSNSGLDGADNQRLLAAEPAGETPSLAAANSHLGTSRTEDRSDDARDGDVGDDEDHRSVHRCLSTALHSSLSLSRHADLVESDR</sequence>
<dbReference type="OrthoDB" id="769866at2759"/>
<organism evidence="3 4">
    <name type="scientific">Dendrobium nobile</name>
    <name type="common">Orchid</name>
    <dbReference type="NCBI Taxonomy" id="94219"/>
    <lineage>
        <taxon>Eukaryota</taxon>
        <taxon>Viridiplantae</taxon>
        <taxon>Streptophyta</taxon>
        <taxon>Embryophyta</taxon>
        <taxon>Tracheophyta</taxon>
        <taxon>Spermatophyta</taxon>
        <taxon>Magnoliopsida</taxon>
        <taxon>Liliopsida</taxon>
        <taxon>Asparagales</taxon>
        <taxon>Orchidaceae</taxon>
        <taxon>Epidendroideae</taxon>
        <taxon>Malaxideae</taxon>
        <taxon>Dendrobiinae</taxon>
        <taxon>Dendrobium</taxon>
    </lineage>
</organism>